<dbReference type="InterPro" id="IPR019432">
    <property type="entry name" value="Acyltransferase_MbtK/IucB-like"/>
</dbReference>
<dbReference type="InterPro" id="IPR016181">
    <property type="entry name" value="Acyl_CoA_acyltransferase"/>
</dbReference>
<evidence type="ECO:0000256" key="1">
    <source>
        <dbReference type="ARBA" id="ARBA00009893"/>
    </source>
</evidence>
<dbReference type="AlphaFoldDB" id="A0AAV9NBT6"/>
<protein>
    <recommendedName>
        <fullName evidence="2">Acyltransferase MbtK/IucB-like conserved domain-containing protein</fullName>
    </recommendedName>
</protein>
<dbReference type="Proteomes" id="UP001358417">
    <property type="component" value="Unassembled WGS sequence"/>
</dbReference>
<dbReference type="Pfam" id="PF13523">
    <property type="entry name" value="Acetyltransf_8"/>
    <property type="match status" value="1"/>
</dbReference>
<sequence length="357" mass="40232">MPQTSPGVGPLVRLPEPWKTTYEVTISAGIDSVPLFSLVLSRKQLSGSSLPPEPLHLESLRFSDLGLEPNVPTPGVGDNSLEARYHRSLISLVSWNTSIAPSASQIWNLAYAIVTRHPEVEDFRLELTGPGATGLSDALRATGLASRLPKFISTERSAPSTARRSLAWIMRSSFWQGAGSPFGTRPVWVANPDLFGHLSKTLTSVPAFPYEHTVTFSLEGRPVHAQHPVRPPKPAHGAVIYSRYIPHLDEFFSMVHFDWRNKTHLQLFHDWQNDPRVAAGWNETGSLEQHREYLRKIDEDPHQMSILARFNDTYFAYFEVYWAKVRKYISYIPRSGDLHCLEFLGGPHGRLFISPSW</sequence>
<gene>
    <name evidence="3" type="ORF">LTR84_002444</name>
</gene>
<comment type="similarity">
    <text evidence="1">Belongs to the lysine N-acyltransferase MbtK family.</text>
</comment>
<organism evidence="3 4">
    <name type="scientific">Exophiala bonariae</name>
    <dbReference type="NCBI Taxonomy" id="1690606"/>
    <lineage>
        <taxon>Eukaryota</taxon>
        <taxon>Fungi</taxon>
        <taxon>Dikarya</taxon>
        <taxon>Ascomycota</taxon>
        <taxon>Pezizomycotina</taxon>
        <taxon>Eurotiomycetes</taxon>
        <taxon>Chaetothyriomycetidae</taxon>
        <taxon>Chaetothyriales</taxon>
        <taxon>Herpotrichiellaceae</taxon>
        <taxon>Exophiala</taxon>
    </lineage>
</organism>
<dbReference type="SMART" id="SM01006">
    <property type="entry name" value="AlcB"/>
    <property type="match status" value="1"/>
</dbReference>
<dbReference type="GO" id="GO:0016410">
    <property type="term" value="F:N-acyltransferase activity"/>
    <property type="evidence" value="ECO:0007669"/>
    <property type="project" value="TreeGrafter"/>
</dbReference>
<dbReference type="EMBL" id="JAVRRD010000013">
    <property type="protein sequence ID" value="KAK5052579.1"/>
    <property type="molecule type" value="Genomic_DNA"/>
</dbReference>
<proteinExistence type="inferred from homology"/>
<name>A0AAV9NBT6_9EURO</name>
<dbReference type="PANTHER" id="PTHR31438">
    <property type="entry name" value="LYSINE N-ACYLTRANSFERASE C17G9.06C-RELATED"/>
    <property type="match status" value="1"/>
</dbReference>
<accession>A0AAV9NBT6</accession>
<evidence type="ECO:0000259" key="2">
    <source>
        <dbReference type="SMART" id="SM01006"/>
    </source>
</evidence>
<feature type="domain" description="Acyltransferase MbtK/IucB-like conserved" evidence="2">
    <location>
        <begin position="255"/>
        <end position="304"/>
    </location>
</feature>
<keyword evidence="4" id="KW-1185">Reference proteome</keyword>
<evidence type="ECO:0000313" key="3">
    <source>
        <dbReference type="EMBL" id="KAK5052579.1"/>
    </source>
</evidence>
<dbReference type="SUPFAM" id="SSF55729">
    <property type="entry name" value="Acyl-CoA N-acyltransferases (Nat)"/>
    <property type="match status" value="1"/>
</dbReference>
<evidence type="ECO:0000313" key="4">
    <source>
        <dbReference type="Proteomes" id="UP001358417"/>
    </source>
</evidence>
<comment type="caution">
    <text evidence="3">The sequence shown here is derived from an EMBL/GenBank/DDBJ whole genome shotgun (WGS) entry which is preliminary data.</text>
</comment>
<dbReference type="RefSeq" id="XP_064706279.1">
    <property type="nucleotide sequence ID" value="XM_064846054.1"/>
</dbReference>
<dbReference type="PANTHER" id="PTHR31438:SF7">
    <property type="entry name" value="ACYLTRANSFERASE MBTK_IUCB-LIKE CONSERVED DOMAIN-CONTAINING PROTEIN"/>
    <property type="match status" value="1"/>
</dbReference>
<reference evidence="3 4" key="1">
    <citation type="submission" date="2023-08" db="EMBL/GenBank/DDBJ databases">
        <title>Black Yeasts Isolated from many extreme environments.</title>
        <authorList>
            <person name="Coleine C."/>
            <person name="Stajich J.E."/>
            <person name="Selbmann L."/>
        </authorList>
    </citation>
    <scope>NUCLEOTIDE SEQUENCE [LARGE SCALE GENOMIC DNA]</scope>
    <source>
        <strain evidence="3 4">CCFEE 5792</strain>
    </source>
</reference>
<dbReference type="GeneID" id="89970652"/>
<dbReference type="Gene3D" id="3.40.630.30">
    <property type="match status" value="1"/>
</dbReference>
<dbReference type="GO" id="GO:0019290">
    <property type="term" value="P:siderophore biosynthetic process"/>
    <property type="evidence" value="ECO:0007669"/>
    <property type="project" value="InterPro"/>
</dbReference>